<dbReference type="OrthoDB" id="2447818at2759"/>
<sequence length="794" mass="92424">MLQSERPNAQELPCIFQGLVKNYEGINLRACDTNPLQTWRHADCPAAERQLPLYHPFIPELIDFHSSLSTYLICQIHYNQLISKDHFYQRLLNSSSLSLSSSSSSTHKKSQTNTNPDNDSRSAHEETTNFGGSHLSIDLERAKSLFDMSQENSEDVAYFTNAITELLLQVEIQNREIKGLRETISKYCKEILHLKELYQKKCEENDELIQRWDSRHNDQHKRIEEVINIAQRERESLYEDIESLIRDNNRFFLENLLNYDPQTWLSKHSLSAEKTFKRAMAVDLIYGSRHGKYVSEINLMASAIKYSIAPQYKNLFEITSEMQEAVDQELHVYLNEIFELLCEEKLSATNEIDSLVANAARLPALSELSKQDVSGLEKSDKVQSIIFKPYLVEKETRSPTVPRISVTQKSSVDQGVNIPEIFVPDPLNINPNSTINVEKVLSHIEKISGIKDRRRHWVAVTCDGFPYHLIIKVKEKYPWLVLIPGQLHEEMNMLRAYVELNWDVDIRQFAISQGYKTENQLAYFKKCYDHHKSWDSVCNIYRKAMAMELMWLYVKRHSNPSVEGYLAWVKNQKDSLYQLKFEQGLDAVLEEINKTLKTLIPPVPQARHWEIAARNCKKFLQLRCNFFNSIGYNDLQTTGPRTRPDSTVECQRFRIHLRKDSFFDPIELRTICKSLEGQELSAQLIDFTSLAKQAREDYFTNVFCDKNPSYIFKSIPVTKQEKIAQEAETNMSRAEIIAKIEAFFEQMNESVRKKYRGFKQKKKDDLLIILEKVRSLFNSDYEFDNSDGVENSET</sequence>
<feature type="coiled-coil region" evidence="1">
    <location>
        <begin position="220"/>
        <end position="247"/>
    </location>
</feature>
<evidence type="ECO:0000313" key="4">
    <source>
        <dbReference type="Proteomes" id="UP000266673"/>
    </source>
</evidence>
<feature type="compositionally biased region" description="Basic and acidic residues" evidence="2">
    <location>
        <begin position="118"/>
        <end position="127"/>
    </location>
</feature>
<gene>
    <name evidence="3" type="ORF">C2G38_2231184</name>
</gene>
<evidence type="ECO:0000256" key="2">
    <source>
        <dbReference type="SAM" id="MobiDB-lite"/>
    </source>
</evidence>
<protein>
    <submittedName>
        <fullName evidence="3">Uncharacterized protein</fullName>
    </submittedName>
</protein>
<name>A0A397U1P6_9GLOM</name>
<organism evidence="3 4">
    <name type="scientific">Gigaspora rosea</name>
    <dbReference type="NCBI Taxonomy" id="44941"/>
    <lineage>
        <taxon>Eukaryota</taxon>
        <taxon>Fungi</taxon>
        <taxon>Fungi incertae sedis</taxon>
        <taxon>Mucoromycota</taxon>
        <taxon>Glomeromycotina</taxon>
        <taxon>Glomeromycetes</taxon>
        <taxon>Diversisporales</taxon>
        <taxon>Gigasporaceae</taxon>
        <taxon>Gigaspora</taxon>
    </lineage>
</organism>
<keyword evidence="1" id="KW-0175">Coiled coil</keyword>
<evidence type="ECO:0000313" key="3">
    <source>
        <dbReference type="EMBL" id="RIB01323.1"/>
    </source>
</evidence>
<reference evidence="3 4" key="1">
    <citation type="submission" date="2018-06" db="EMBL/GenBank/DDBJ databases">
        <title>Comparative genomics reveals the genomic features of Rhizophagus irregularis, R. cerebriforme, R. diaphanum and Gigaspora rosea, and their symbiotic lifestyle signature.</title>
        <authorList>
            <person name="Morin E."/>
            <person name="San Clemente H."/>
            <person name="Chen E.C.H."/>
            <person name="De La Providencia I."/>
            <person name="Hainaut M."/>
            <person name="Kuo A."/>
            <person name="Kohler A."/>
            <person name="Murat C."/>
            <person name="Tang N."/>
            <person name="Roy S."/>
            <person name="Loubradou J."/>
            <person name="Henrissat B."/>
            <person name="Grigoriev I.V."/>
            <person name="Corradi N."/>
            <person name="Roux C."/>
            <person name="Martin F.M."/>
        </authorList>
    </citation>
    <scope>NUCLEOTIDE SEQUENCE [LARGE SCALE GENOMIC DNA]</scope>
    <source>
        <strain evidence="3 4">DAOM 194757</strain>
    </source>
</reference>
<feature type="region of interest" description="Disordered" evidence="2">
    <location>
        <begin position="98"/>
        <end position="131"/>
    </location>
</feature>
<proteinExistence type="predicted"/>
<accession>A0A397U1P6</accession>
<dbReference type="AlphaFoldDB" id="A0A397U1P6"/>
<dbReference type="Proteomes" id="UP000266673">
    <property type="component" value="Unassembled WGS sequence"/>
</dbReference>
<keyword evidence="4" id="KW-1185">Reference proteome</keyword>
<comment type="caution">
    <text evidence="3">The sequence shown here is derived from an EMBL/GenBank/DDBJ whole genome shotgun (WGS) entry which is preliminary data.</text>
</comment>
<evidence type="ECO:0000256" key="1">
    <source>
        <dbReference type="SAM" id="Coils"/>
    </source>
</evidence>
<dbReference type="EMBL" id="QKWP01003187">
    <property type="protein sequence ID" value="RIB01323.1"/>
    <property type="molecule type" value="Genomic_DNA"/>
</dbReference>